<dbReference type="InterPro" id="IPR029058">
    <property type="entry name" value="AB_hydrolase_fold"/>
</dbReference>
<feature type="domain" description="AB hydrolase-1" evidence="2">
    <location>
        <begin position="151"/>
        <end position="390"/>
    </location>
</feature>
<dbReference type="SUPFAM" id="SSF53474">
    <property type="entry name" value="alpha/beta-Hydrolases"/>
    <property type="match status" value="1"/>
</dbReference>
<dbReference type="GO" id="GO:0052689">
    <property type="term" value="F:carboxylic ester hydrolase activity"/>
    <property type="evidence" value="ECO:0007669"/>
    <property type="project" value="TreeGrafter"/>
</dbReference>
<evidence type="ECO:0000313" key="3">
    <source>
        <dbReference type="EMBL" id="CAG8471833.1"/>
    </source>
</evidence>
<keyword evidence="4" id="KW-1185">Reference proteome</keyword>
<comment type="similarity">
    <text evidence="1">Belongs to the peptidase S33 family. ABHD4/ABHD5 subfamily.</text>
</comment>
<evidence type="ECO:0000259" key="2">
    <source>
        <dbReference type="Pfam" id="PF00561"/>
    </source>
</evidence>
<reference evidence="3" key="1">
    <citation type="submission" date="2021-06" db="EMBL/GenBank/DDBJ databases">
        <authorList>
            <person name="Kallberg Y."/>
            <person name="Tangrot J."/>
            <person name="Rosling A."/>
        </authorList>
    </citation>
    <scope>NUCLEOTIDE SEQUENCE</scope>
    <source>
        <strain evidence="3">FL130A</strain>
    </source>
</reference>
<evidence type="ECO:0000256" key="1">
    <source>
        <dbReference type="ARBA" id="ARBA00038097"/>
    </source>
</evidence>
<dbReference type="EMBL" id="CAJVPS010000269">
    <property type="protein sequence ID" value="CAG8471833.1"/>
    <property type="molecule type" value="Genomic_DNA"/>
</dbReference>
<dbReference type="PANTHER" id="PTHR42886">
    <property type="entry name" value="RE40534P-RELATED"/>
    <property type="match status" value="1"/>
</dbReference>
<comment type="caution">
    <text evidence="3">The sequence shown here is derived from an EMBL/GenBank/DDBJ whole genome shotgun (WGS) entry which is preliminary data.</text>
</comment>
<sequence>MRQHIVTSATQLISRYLPQAPHTFLVSYFTSSTLSTTTTIESLAKVTTFLRRIPLSLTLRKKQILLRNQFYIELKKKQQMAQKRANKKAALLEDAEREMLRFVQTPLEFRMVSIPRKFLVNKAVELGETKAKTFEISTVSTVCENKKPVCVLVHGWGAGKGIFVQSFDDLAQKYQVHAIDLLGWGRSSRPRYCGGDDPKKAQEWWVESLEAWRMAMGIEKFTLVGHSMGGFISASYALKYRQHLDKLVLISPIGLQGFTVPNNLHISFAQQLLISSAWSLTPQRIISMLPRERMISFMSNARSDLLGAFPYEDKTAIHYFYNLAVQTPISGEAVFKRLLAPLKGWHLPLKDKLHLLGELPVQVVYGENDWMDPTFSLFEVKGKNLLPNVKERYMEINEVIANGEKSYPECWVKEFDPALDITSPALKRRTISIA</sequence>
<accession>A0A9N8W1J7</accession>
<organism evidence="3 4">
    <name type="scientific">Ambispora leptoticha</name>
    <dbReference type="NCBI Taxonomy" id="144679"/>
    <lineage>
        <taxon>Eukaryota</taxon>
        <taxon>Fungi</taxon>
        <taxon>Fungi incertae sedis</taxon>
        <taxon>Mucoromycota</taxon>
        <taxon>Glomeromycotina</taxon>
        <taxon>Glomeromycetes</taxon>
        <taxon>Archaeosporales</taxon>
        <taxon>Ambisporaceae</taxon>
        <taxon>Ambispora</taxon>
    </lineage>
</organism>
<dbReference type="PANTHER" id="PTHR42886:SF29">
    <property type="entry name" value="PUMMELIG, ISOFORM A"/>
    <property type="match status" value="1"/>
</dbReference>
<evidence type="ECO:0000313" key="4">
    <source>
        <dbReference type="Proteomes" id="UP000789508"/>
    </source>
</evidence>
<dbReference type="Proteomes" id="UP000789508">
    <property type="component" value="Unassembled WGS sequence"/>
</dbReference>
<gene>
    <name evidence="3" type="ORF">ALEPTO_LOCUS2050</name>
</gene>
<name>A0A9N8W1J7_9GLOM</name>
<dbReference type="Pfam" id="PF00561">
    <property type="entry name" value="Abhydrolase_1"/>
    <property type="match status" value="1"/>
</dbReference>
<dbReference type="GO" id="GO:0042171">
    <property type="term" value="F:lysophosphatidic acid acyltransferase activity"/>
    <property type="evidence" value="ECO:0007669"/>
    <property type="project" value="TreeGrafter"/>
</dbReference>
<dbReference type="Gene3D" id="3.40.50.1820">
    <property type="entry name" value="alpha/beta hydrolase"/>
    <property type="match status" value="1"/>
</dbReference>
<protein>
    <submittedName>
        <fullName evidence="3">12113_t:CDS:1</fullName>
    </submittedName>
</protein>
<dbReference type="InterPro" id="IPR000073">
    <property type="entry name" value="AB_hydrolase_1"/>
</dbReference>
<dbReference type="GO" id="GO:0006654">
    <property type="term" value="P:phosphatidic acid biosynthetic process"/>
    <property type="evidence" value="ECO:0007669"/>
    <property type="project" value="TreeGrafter"/>
</dbReference>
<dbReference type="PRINTS" id="PR00111">
    <property type="entry name" value="ABHYDROLASE"/>
</dbReference>
<dbReference type="AlphaFoldDB" id="A0A9N8W1J7"/>
<dbReference type="GO" id="GO:0055088">
    <property type="term" value="P:lipid homeostasis"/>
    <property type="evidence" value="ECO:0007669"/>
    <property type="project" value="TreeGrafter"/>
</dbReference>
<dbReference type="OrthoDB" id="7457040at2759"/>
<proteinExistence type="inferred from homology"/>